<comment type="caution">
    <text evidence="9">The sequence shown here is derived from an EMBL/GenBank/DDBJ whole genome shotgun (WGS) entry which is preliminary data.</text>
</comment>
<dbReference type="InterPro" id="IPR001680">
    <property type="entry name" value="WD40_rpt"/>
</dbReference>
<feature type="compositionally biased region" description="Acidic residues" evidence="7">
    <location>
        <begin position="188"/>
        <end position="204"/>
    </location>
</feature>
<evidence type="ECO:0000256" key="7">
    <source>
        <dbReference type="SAM" id="MobiDB-lite"/>
    </source>
</evidence>
<feature type="compositionally biased region" description="Basic residues" evidence="7">
    <location>
        <begin position="90"/>
        <end position="99"/>
    </location>
</feature>
<dbReference type="PRINTS" id="PR00320">
    <property type="entry name" value="GPROTEINBRPT"/>
</dbReference>
<dbReference type="PROSITE" id="PS50294">
    <property type="entry name" value="WD_REPEATS_REGION"/>
    <property type="match status" value="3"/>
</dbReference>
<keyword evidence="10" id="KW-1185">Reference proteome</keyword>
<dbReference type="Pfam" id="PF12265">
    <property type="entry name" value="CAF1C_H4-bd"/>
    <property type="match status" value="1"/>
</dbReference>
<dbReference type="InterPro" id="IPR022052">
    <property type="entry name" value="Histone-bd_RBBP4-like_N"/>
</dbReference>
<dbReference type="InterPro" id="IPR051972">
    <property type="entry name" value="Glutamate-rich_WD_repeat"/>
</dbReference>
<evidence type="ECO:0000259" key="8">
    <source>
        <dbReference type="Pfam" id="PF12265"/>
    </source>
</evidence>
<protein>
    <recommendedName>
        <fullName evidence="5">Glutamate-rich WD repeat-containing protein 1</fullName>
    </recommendedName>
</protein>
<feature type="region of interest" description="Disordered" evidence="7">
    <location>
        <begin position="185"/>
        <end position="207"/>
    </location>
</feature>
<keyword evidence="2 6" id="KW-0853">WD repeat</keyword>
<dbReference type="PROSITE" id="PS00678">
    <property type="entry name" value="WD_REPEATS_1"/>
    <property type="match status" value="2"/>
</dbReference>
<dbReference type="InterPro" id="IPR036322">
    <property type="entry name" value="WD40_repeat_dom_sf"/>
</dbReference>
<feature type="repeat" description="WD" evidence="6">
    <location>
        <begin position="373"/>
        <end position="414"/>
    </location>
</feature>
<evidence type="ECO:0000256" key="2">
    <source>
        <dbReference type="ARBA" id="ARBA00022574"/>
    </source>
</evidence>
<proteinExistence type="predicted"/>
<evidence type="ECO:0000313" key="10">
    <source>
        <dbReference type="Proteomes" id="UP001642540"/>
    </source>
</evidence>
<evidence type="ECO:0000256" key="6">
    <source>
        <dbReference type="PROSITE-ProRule" id="PRU00221"/>
    </source>
</evidence>
<feature type="compositionally biased region" description="Acidic residues" evidence="7">
    <location>
        <begin position="8"/>
        <end position="59"/>
    </location>
</feature>
<feature type="repeat" description="WD" evidence="6">
    <location>
        <begin position="326"/>
        <end position="359"/>
    </location>
</feature>
<dbReference type="PANTHER" id="PTHR45903:SF1">
    <property type="entry name" value="GLUTAMATE-RICH WD REPEAT-CONTAINING PROTEIN 1"/>
    <property type="match status" value="1"/>
</dbReference>
<dbReference type="Proteomes" id="UP001642540">
    <property type="component" value="Unassembled WGS sequence"/>
</dbReference>
<dbReference type="InterPro" id="IPR015943">
    <property type="entry name" value="WD40/YVTN_repeat-like_dom_sf"/>
</dbReference>
<feature type="repeat" description="WD" evidence="6">
    <location>
        <begin position="419"/>
        <end position="453"/>
    </location>
</feature>
<keyword evidence="3" id="KW-0677">Repeat</keyword>
<sequence length="513" mass="57153">MADKMEAEEPMQMDEDGEEMIGDGDEDSDYEDVEGEDEDEGESGEEGDDSDDDEDEGILGDDKVRAKPKTKEEKLKKLGVEVKNGESSKSKAKKVPKPKKAYLPGMQMKEGESLVCDESAYVTLHTFTTIAPCLSFDIIPDSLGPDRTKFPLTSYVVGGTQAQRSHANHIIVMKLSNVYKTLPKASDDELSSDESDNDGMDDSDMQSKKPELNAAVIPHHGCINRLRFNFVGDKPLVSTWSELGKVSIWDVTTPLRALDSVDLIQEYIKSKDKPKPIFTFKGHRGEGFAMDWSQTMPGVFATGDTTKFIHIWRPNESSWIVDQRPFSAHTASVEDIQWSPNEQHVFASCSVDKSIRIWDARVKSNKGAMITKENAHDSDVNVIHWNRKDPFIASGGDDCALKVWDLRSFSSGESVAEFRHHHKGPICSVEWSPNESSVLATAGEDDQVAIWDLAVERDPEEKADDDMQDVPPQLMFVHQGQQDIKEVHWHPQIPGTLISTAATGFNIFKPINA</sequence>
<dbReference type="EMBL" id="CAXLJM020000068">
    <property type="protein sequence ID" value="CAL8122917.1"/>
    <property type="molecule type" value="Genomic_DNA"/>
</dbReference>
<evidence type="ECO:0000256" key="4">
    <source>
        <dbReference type="ARBA" id="ARBA00023242"/>
    </source>
</evidence>
<dbReference type="PROSITE" id="PS50082">
    <property type="entry name" value="WD_REPEATS_2"/>
    <property type="match status" value="3"/>
</dbReference>
<reference evidence="9 10" key="1">
    <citation type="submission" date="2024-08" db="EMBL/GenBank/DDBJ databases">
        <authorList>
            <person name="Cucini C."/>
            <person name="Frati F."/>
        </authorList>
    </citation>
    <scope>NUCLEOTIDE SEQUENCE [LARGE SCALE GENOMIC DNA]</scope>
</reference>
<dbReference type="InterPro" id="IPR019775">
    <property type="entry name" value="WD40_repeat_CS"/>
</dbReference>
<gene>
    <name evidence="9" type="ORF">ODALV1_LOCUS20012</name>
</gene>
<name>A0ABP1R9B1_9HEXA</name>
<comment type="subcellular location">
    <subcellularLocation>
        <location evidence="1">Nucleus</location>
    </subcellularLocation>
</comment>
<feature type="compositionally biased region" description="Basic and acidic residues" evidence="7">
    <location>
        <begin position="60"/>
        <end position="89"/>
    </location>
</feature>
<evidence type="ECO:0000313" key="9">
    <source>
        <dbReference type="EMBL" id="CAL8122917.1"/>
    </source>
</evidence>
<dbReference type="InterPro" id="IPR020472">
    <property type="entry name" value="WD40_PAC1"/>
</dbReference>
<dbReference type="SUPFAM" id="SSF50978">
    <property type="entry name" value="WD40 repeat-like"/>
    <property type="match status" value="1"/>
</dbReference>
<dbReference type="Gene3D" id="2.130.10.10">
    <property type="entry name" value="YVTN repeat-like/Quinoprotein amine dehydrogenase"/>
    <property type="match status" value="1"/>
</dbReference>
<accession>A0ABP1R9B1</accession>
<evidence type="ECO:0000256" key="5">
    <source>
        <dbReference type="ARBA" id="ARBA00040876"/>
    </source>
</evidence>
<evidence type="ECO:0000256" key="1">
    <source>
        <dbReference type="ARBA" id="ARBA00004123"/>
    </source>
</evidence>
<keyword evidence="4" id="KW-0539">Nucleus</keyword>
<dbReference type="PANTHER" id="PTHR45903">
    <property type="entry name" value="GLUTAMATE-RICH WD REPEAT-CONTAINING PROTEIN 1"/>
    <property type="match status" value="1"/>
</dbReference>
<feature type="domain" description="Histone-binding protein RBBP4-like N-terminal" evidence="8">
    <location>
        <begin position="112"/>
        <end position="178"/>
    </location>
</feature>
<organism evidence="9 10">
    <name type="scientific">Orchesella dallaii</name>
    <dbReference type="NCBI Taxonomy" id="48710"/>
    <lineage>
        <taxon>Eukaryota</taxon>
        <taxon>Metazoa</taxon>
        <taxon>Ecdysozoa</taxon>
        <taxon>Arthropoda</taxon>
        <taxon>Hexapoda</taxon>
        <taxon>Collembola</taxon>
        <taxon>Entomobryomorpha</taxon>
        <taxon>Entomobryoidea</taxon>
        <taxon>Orchesellidae</taxon>
        <taxon>Orchesellinae</taxon>
        <taxon>Orchesella</taxon>
    </lineage>
</organism>
<evidence type="ECO:0000256" key="3">
    <source>
        <dbReference type="ARBA" id="ARBA00022737"/>
    </source>
</evidence>
<feature type="region of interest" description="Disordered" evidence="7">
    <location>
        <begin position="1"/>
        <end position="99"/>
    </location>
</feature>
<dbReference type="Pfam" id="PF00400">
    <property type="entry name" value="WD40"/>
    <property type="match status" value="3"/>
</dbReference>
<dbReference type="SMART" id="SM00320">
    <property type="entry name" value="WD40"/>
    <property type="match status" value="5"/>
</dbReference>